<dbReference type="InterPro" id="IPR050275">
    <property type="entry name" value="PGM_Phosphatase"/>
</dbReference>
<dbReference type="Pfam" id="PF00300">
    <property type="entry name" value="His_Phos_1"/>
    <property type="match status" value="2"/>
</dbReference>
<dbReference type="SMART" id="SM00855">
    <property type="entry name" value="PGAM"/>
    <property type="match status" value="1"/>
</dbReference>
<evidence type="ECO:0000256" key="1">
    <source>
        <dbReference type="SAM" id="MobiDB-lite"/>
    </source>
</evidence>
<organism evidence="2 3">
    <name type="scientific">Tetraparma gracilis</name>
    <dbReference type="NCBI Taxonomy" id="2962635"/>
    <lineage>
        <taxon>Eukaryota</taxon>
        <taxon>Sar</taxon>
        <taxon>Stramenopiles</taxon>
        <taxon>Ochrophyta</taxon>
        <taxon>Bolidophyceae</taxon>
        <taxon>Parmales</taxon>
        <taxon>Triparmaceae</taxon>
        <taxon>Tetraparma</taxon>
    </lineage>
</organism>
<dbReference type="EMBL" id="BRYB01001322">
    <property type="protein sequence ID" value="GMI23172.1"/>
    <property type="molecule type" value="Genomic_DNA"/>
</dbReference>
<evidence type="ECO:0008006" key="4">
    <source>
        <dbReference type="Google" id="ProtNLM"/>
    </source>
</evidence>
<dbReference type="CDD" id="cd07067">
    <property type="entry name" value="HP_PGM_like"/>
    <property type="match status" value="1"/>
</dbReference>
<dbReference type="Proteomes" id="UP001165060">
    <property type="component" value="Unassembled WGS sequence"/>
</dbReference>
<dbReference type="PANTHER" id="PTHR48100">
    <property type="entry name" value="BROAD-SPECIFICITY PHOSPHATASE YOR283W-RELATED"/>
    <property type="match status" value="1"/>
</dbReference>
<dbReference type="PANTHER" id="PTHR48100:SF44">
    <property type="entry name" value="PHOSPHATASE C1620.13-RELATED"/>
    <property type="match status" value="1"/>
</dbReference>
<proteinExistence type="predicted"/>
<dbReference type="InterPro" id="IPR029033">
    <property type="entry name" value="His_PPase_superfam"/>
</dbReference>
<comment type="caution">
    <text evidence="2">The sequence shown here is derived from an EMBL/GenBank/DDBJ whole genome shotgun (WGS) entry which is preliminary data.</text>
</comment>
<dbReference type="Gene3D" id="3.40.50.1240">
    <property type="entry name" value="Phosphoglycerate mutase-like"/>
    <property type="match status" value="1"/>
</dbReference>
<evidence type="ECO:0000313" key="3">
    <source>
        <dbReference type="Proteomes" id="UP001165060"/>
    </source>
</evidence>
<gene>
    <name evidence="2" type="ORF">TeGR_g13500</name>
</gene>
<sequence length="302" mass="34014">MLAPTPPPHSRASQQHNDGFEFSLGPPDSGFSLFLASRTKKVHFIRHAEGFHNVATAETGSTACLRTAAPAEQHELHDARLTQKGIDQAVNLREVLKTRPSQGRSFTHFDLVVVSPLTRTLETARHIFGQGRQPGLPPFLAERRTEVDRVTGAELSLPAPRVLVMEECRERWGEYVCDGRRPISEIRPEFPDFDFSYIRNDEDVHYTPERETDEHCCKRALAFLEWLNARPEKCIAVVTHSSFLRHTFMQFGDALSLEDKTDLQRLAGNCELRSVVMASHGTREGKDIEDLLAMERTNSAGA</sequence>
<reference evidence="2 3" key="1">
    <citation type="journal article" date="2023" name="Commun. Biol.">
        <title>Genome analysis of Parmales, the sister group of diatoms, reveals the evolutionary specialization of diatoms from phago-mixotrophs to photoautotrophs.</title>
        <authorList>
            <person name="Ban H."/>
            <person name="Sato S."/>
            <person name="Yoshikawa S."/>
            <person name="Yamada K."/>
            <person name="Nakamura Y."/>
            <person name="Ichinomiya M."/>
            <person name="Sato N."/>
            <person name="Blanc-Mathieu R."/>
            <person name="Endo H."/>
            <person name="Kuwata A."/>
            <person name="Ogata H."/>
        </authorList>
    </citation>
    <scope>NUCLEOTIDE SEQUENCE [LARGE SCALE GENOMIC DNA]</scope>
</reference>
<dbReference type="SUPFAM" id="SSF53254">
    <property type="entry name" value="Phosphoglycerate mutase-like"/>
    <property type="match status" value="1"/>
</dbReference>
<name>A0ABQ6MBG7_9STRA</name>
<dbReference type="InterPro" id="IPR013078">
    <property type="entry name" value="His_Pase_superF_clade-1"/>
</dbReference>
<feature type="region of interest" description="Disordered" evidence="1">
    <location>
        <begin position="1"/>
        <end position="22"/>
    </location>
</feature>
<evidence type="ECO:0000313" key="2">
    <source>
        <dbReference type="EMBL" id="GMI23172.1"/>
    </source>
</evidence>
<accession>A0ABQ6MBG7</accession>
<keyword evidence="3" id="KW-1185">Reference proteome</keyword>
<protein>
    <recommendedName>
        <fullName evidence="4">Phosphoglycerate mutase-like protein</fullName>
    </recommendedName>
</protein>